<sequence length="191" mass="20055">MNWRPLPLVPLLLLAGCTDAGEKEPAPVPVCSGGQATFGTVTSGNLLTGVTPVHKATVKNQKFDDVYEEIATRTAAVQADAGVPAAEVYRQFDAQVGAAKPLVDLGTVHHPSTGDSGSTDAVGRFVSIEWIRTVDAPFTWTCGGATSTGTITSWRAGGNGGIFNCDENLTGDTDADTEMFFQARKLRCPPD</sequence>
<dbReference type="RefSeq" id="WP_203823312.1">
    <property type="nucleotide sequence ID" value="NZ_BAAATY010000009.1"/>
</dbReference>
<evidence type="ECO:0000313" key="2">
    <source>
        <dbReference type="EMBL" id="GIE63997.1"/>
    </source>
</evidence>
<keyword evidence="1" id="KW-0732">Signal</keyword>
<name>A0ABQ4AZZ3_9ACTN</name>
<accession>A0ABQ4AZZ3</accession>
<evidence type="ECO:0000256" key="1">
    <source>
        <dbReference type="SAM" id="SignalP"/>
    </source>
</evidence>
<keyword evidence="3" id="KW-1185">Reference proteome</keyword>
<comment type="caution">
    <text evidence="2">The sequence shown here is derived from an EMBL/GenBank/DDBJ whole genome shotgun (WGS) entry which is preliminary data.</text>
</comment>
<dbReference type="Proteomes" id="UP000624709">
    <property type="component" value="Unassembled WGS sequence"/>
</dbReference>
<feature type="chain" id="PRO_5045748808" evidence="1">
    <location>
        <begin position="21"/>
        <end position="191"/>
    </location>
</feature>
<protein>
    <submittedName>
        <fullName evidence="2">Uncharacterized protein</fullName>
    </submittedName>
</protein>
<evidence type="ECO:0000313" key="3">
    <source>
        <dbReference type="Proteomes" id="UP000624709"/>
    </source>
</evidence>
<organism evidence="2 3">
    <name type="scientific">Actinoplanes palleronii</name>
    <dbReference type="NCBI Taxonomy" id="113570"/>
    <lineage>
        <taxon>Bacteria</taxon>
        <taxon>Bacillati</taxon>
        <taxon>Actinomycetota</taxon>
        <taxon>Actinomycetes</taxon>
        <taxon>Micromonosporales</taxon>
        <taxon>Micromonosporaceae</taxon>
        <taxon>Actinoplanes</taxon>
    </lineage>
</organism>
<dbReference type="PROSITE" id="PS51257">
    <property type="entry name" value="PROKAR_LIPOPROTEIN"/>
    <property type="match status" value="1"/>
</dbReference>
<proteinExistence type="predicted"/>
<dbReference type="EMBL" id="BOMS01000003">
    <property type="protein sequence ID" value="GIE63997.1"/>
    <property type="molecule type" value="Genomic_DNA"/>
</dbReference>
<gene>
    <name evidence="2" type="ORF">Apa02nite_001050</name>
</gene>
<reference evidence="2 3" key="1">
    <citation type="submission" date="2021-01" db="EMBL/GenBank/DDBJ databases">
        <title>Whole genome shotgun sequence of Actinoplanes palleronii NBRC 14916.</title>
        <authorList>
            <person name="Komaki H."/>
            <person name="Tamura T."/>
        </authorList>
    </citation>
    <scope>NUCLEOTIDE SEQUENCE [LARGE SCALE GENOMIC DNA]</scope>
    <source>
        <strain evidence="2 3">NBRC 14916</strain>
    </source>
</reference>
<feature type="signal peptide" evidence="1">
    <location>
        <begin position="1"/>
        <end position="20"/>
    </location>
</feature>